<dbReference type="EMBL" id="JASPKY010000228">
    <property type="protein sequence ID" value="KAK9718452.1"/>
    <property type="molecule type" value="Genomic_DNA"/>
</dbReference>
<keyword evidence="3" id="KW-1185">Reference proteome</keyword>
<comment type="caution">
    <text evidence="2">The sequence shown here is derived from an EMBL/GenBank/DDBJ whole genome shotgun (WGS) entry which is preliminary data.</text>
</comment>
<sequence>MCNLRNSMDKFIVIGCLLGLGYVRTVESATEEVKALVGSEVSLPCYVDTKSCGKLHSVKFYRETSRIFVYSETGGISRGEGDAKTRVMMYIKDLTEKFERIENCGWSATEEVKALVGSEVSLAVLRRHEVLRQTSQCQILQGNIEDIRVQSNRPCYVDTKSCGKLHSVKFYRKHRGYSCTVKPAESREEKETRKRGK</sequence>
<dbReference type="Proteomes" id="UP001458880">
    <property type="component" value="Unassembled WGS sequence"/>
</dbReference>
<dbReference type="InterPro" id="IPR013783">
    <property type="entry name" value="Ig-like_fold"/>
</dbReference>
<dbReference type="Gene3D" id="2.60.40.10">
    <property type="entry name" value="Immunoglobulins"/>
    <property type="match status" value="1"/>
</dbReference>
<gene>
    <name evidence="2" type="ORF">QE152_g23167</name>
</gene>
<feature type="signal peptide" evidence="1">
    <location>
        <begin position="1"/>
        <end position="28"/>
    </location>
</feature>
<organism evidence="2 3">
    <name type="scientific">Popillia japonica</name>
    <name type="common">Japanese beetle</name>
    <dbReference type="NCBI Taxonomy" id="7064"/>
    <lineage>
        <taxon>Eukaryota</taxon>
        <taxon>Metazoa</taxon>
        <taxon>Ecdysozoa</taxon>
        <taxon>Arthropoda</taxon>
        <taxon>Hexapoda</taxon>
        <taxon>Insecta</taxon>
        <taxon>Pterygota</taxon>
        <taxon>Neoptera</taxon>
        <taxon>Endopterygota</taxon>
        <taxon>Coleoptera</taxon>
        <taxon>Polyphaga</taxon>
        <taxon>Scarabaeiformia</taxon>
        <taxon>Scarabaeidae</taxon>
        <taxon>Rutelinae</taxon>
        <taxon>Popillia</taxon>
    </lineage>
</organism>
<reference evidence="2 3" key="1">
    <citation type="journal article" date="2024" name="BMC Genomics">
        <title>De novo assembly and annotation of Popillia japonica's genome with initial clues to its potential as an invasive pest.</title>
        <authorList>
            <person name="Cucini C."/>
            <person name="Boschi S."/>
            <person name="Funari R."/>
            <person name="Cardaioli E."/>
            <person name="Iannotti N."/>
            <person name="Marturano G."/>
            <person name="Paoli F."/>
            <person name="Bruttini M."/>
            <person name="Carapelli A."/>
            <person name="Frati F."/>
            <person name="Nardi F."/>
        </authorList>
    </citation>
    <scope>NUCLEOTIDE SEQUENCE [LARGE SCALE GENOMIC DNA]</scope>
    <source>
        <strain evidence="2">DMR45628</strain>
    </source>
</reference>
<proteinExistence type="predicted"/>
<evidence type="ECO:0000313" key="3">
    <source>
        <dbReference type="Proteomes" id="UP001458880"/>
    </source>
</evidence>
<dbReference type="AlphaFoldDB" id="A0AAW1KIK5"/>
<evidence type="ECO:0000313" key="2">
    <source>
        <dbReference type="EMBL" id="KAK9718452.1"/>
    </source>
</evidence>
<keyword evidence="1" id="KW-0732">Signal</keyword>
<accession>A0AAW1KIK5</accession>
<name>A0AAW1KIK5_POPJA</name>
<feature type="chain" id="PRO_5043553449" evidence="1">
    <location>
        <begin position="29"/>
        <end position="197"/>
    </location>
</feature>
<evidence type="ECO:0000256" key="1">
    <source>
        <dbReference type="SAM" id="SignalP"/>
    </source>
</evidence>
<protein>
    <submittedName>
        <fullName evidence="2">Uncharacterized protein</fullName>
    </submittedName>
</protein>